<dbReference type="AlphaFoldDB" id="A0A931ICZ9"/>
<comment type="caution">
    <text evidence="2">The sequence shown here is derived from an EMBL/GenBank/DDBJ whole genome shotgun (WGS) entry which is preliminary data.</text>
</comment>
<name>A0A931ICZ9_9NOCA</name>
<dbReference type="Pfam" id="PF19054">
    <property type="entry name" value="DUF5753"/>
    <property type="match status" value="1"/>
</dbReference>
<keyword evidence="3" id="KW-1185">Reference proteome</keyword>
<proteinExistence type="predicted"/>
<dbReference type="GO" id="GO:0003677">
    <property type="term" value="F:DNA binding"/>
    <property type="evidence" value="ECO:0007669"/>
    <property type="project" value="InterPro"/>
</dbReference>
<dbReference type="InterPro" id="IPR010982">
    <property type="entry name" value="Lambda_DNA-bd_dom_sf"/>
</dbReference>
<dbReference type="PROSITE" id="PS50943">
    <property type="entry name" value="HTH_CROC1"/>
    <property type="match status" value="1"/>
</dbReference>
<dbReference type="SUPFAM" id="SSF47413">
    <property type="entry name" value="lambda repressor-like DNA-binding domains"/>
    <property type="match status" value="1"/>
</dbReference>
<evidence type="ECO:0000313" key="2">
    <source>
        <dbReference type="EMBL" id="MBH0779397.1"/>
    </source>
</evidence>
<dbReference type="InterPro" id="IPR001387">
    <property type="entry name" value="Cro/C1-type_HTH"/>
</dbReference>
<dbReference type="Proteomes" id="UP000655751">
    <property type="component" value="Unassembled WGS sequence"/>
</dbReference>
<dbReference type="Gene3D" id="1.10.260.40">
    <property type="entry name" value="lambda repressor-like DNA-binding domains"/>
    <property type="match status" value="1"/>
</dbReference>
<gene>
    <name evidence="2" type="ORF">IT779_24320</name>
</gene>
<dbReference type="SMART" id="SM00530">
    <property type="entry name" value="HTH_XRE"/>
    <property type="match status" value="1"/>
</dbReference>
<evidence type="ECO:0000313" key="3">
    <source>
        <dbReference type="Proteomes" id="UP000655751"/>
    </source>
</evidence>
<feature type="domain" description="HTH cro/C1-type" evidence="1">
    <location>
        <begin position="15"/>
        <end position="55"/>
    </location>
</feature>
<dbReference type="InterPro" id="IPR043917">
    <property type="entry name" value="DUF5753"/>
</dbReference>
<accession>A0A931ICZ9</accession>
<sequence>MTNLREAKEALGQRLREIRKSAGLTGRALADLEGWHESKVSKIEYGRQTPSEKDLRAWCLHCRATDQLPDLIASLHNVETAYLELRRMRIPQWQRVVSKVEANAELVRLYEPGLVPGLLQTPRYIRGVLETVEALYGGPNVIEAAVAARLERQTILYRGRHRFHFLIGEQSLRTVVGGSEVMVEQLDRLLVAMTLPRLVLGVIPADAAYRIPLMNFTIFDRKMVQAETISAQLTITQPREVALYEKAFTALSEQAAIGSSARELIRAAMGRHGKAAGSSEPAH</sequence>
<dbReference type="EMBL" id="JADMLG010000010">
    <property type="protein sequence ID" value="MBH0779397.1"/>
    <property type="molecule type" value="Genomic_DNA"/>
</dbReference>
<protein>
    <submittedName>
        <fullName evidence="2">Helix-turn-helix transcriptional regulator</fullName>
    </submittedName>
</protein>
<reference evidence="2" key="1">
    <citation type="submission" date="2020-11" db="EMBL/GenBank/DDBJ databases">
        <title>Nocardia NEAU-351.nov., a novel actinomycete isolated from the cow dung.</title>
        <authorList>
            <person name="Zhang X."/>
        </authorList>
    </citation>
    <scope>NUCLEOTIDE SEQUENCE</scope>
    <source>
        <strain evidence="2">NEAU-351</strain>
    </source>
</reference>
<dbReference type="RefSeq" id="WP_196151704.1">
    <property type="nucleotide sequence ID" value="NZ_JADMLG010000010.1"/>
</dbReference>
<dbReference type="CDD" id="cd00093">
    <property type="entry name" value="HTH_XRE"/>
    <property type="match status" value="1"/>
</dbReference>
<evidence type="ECO:0000259" key="1">
    <source>
        <dbReference type="PROSITE" id="PS50943"/>
    </source>
</evidence>
<dbReference type="Pfam" id="PF13560">
    <property type="entry name" value="HTH_31"/>
    <property type="match status" value="1"/>
</dbReference>
<organism evidence="2 3">
    <name type="scientific">Nocardia bovistercoris</name>
    <dbReference type="NCBI Taxonomy" id="2785916"/>
    <lineage>
        <taxon>Bacteria</taxon>
        <taxon>Bacillati</taxon>
        <taxon>Actinomycetota</taxon>
        <taxon>Actinomycetes</taxon>
        <taxon>Mycobacteriales</taxon>
        <taxon>Nocardiaceae</taxon>
        <taxon>Nocardia</taxon>
    </lineage>
</organism>